<keyword evidence="2" id="KW-1185">Reference proteome</keyword>
<reference evidence="1 2" key="1">
    <citation type="submission" date="2021-03" db="EMBL/GenBank/DDBJ databases">
        <title>Fibrella sp. HMF5036 genome sequencing and assembly.</title>
        <authorList>
            <person name="Kang H."/>
            <person name="Kim H."/>
            <person name="Bae S."/>
            <person name="Joh K."/>
        </authorList>
    </citation>
    <scope>NUCLEOTIDE SEQUENCE [LARGE SCALE GENOMIC DNA]</scope>
    <source>
        <strain evidence="1 2">HMF5036</strain>
    </source>
</reference>
<dbReference type="EMBL" id="JAFMYU010000001">
    <property type="protein sequence ID" value="MBO0929699.1"/>
    <property type="molecule type" value="Genomic_DNA"/>
</dbReference>
<comment type="caution">
    <text evidence="1">The sequence shown here is derived from an EMBL/GenBank/DDBJ whole genome shotgun (WGS) entry which is preliminary data.</text>
</comment>
<dbReference type="Proteomes" id="UP000664795">
    <property type="component" value="Unassembled WGS sequence"/>
</dbReference>
<organism evidence="1 2">
    <name type="scientific">Fibrella aquatilis</name>
    <dbReference type="NCBI Taxonomy" id="2817059"/>
    <lineage>
        <taxon>Bacteria</taxon>
        <taxon>Pseudomonadati</taxon>
        <taxon>Bacteroidota</taxon>
        <taxon>Cytophagia</taxon>
        <taxon>Cytophagales</taxon>
        <taxon>Spirosomataceae</taxon>
        <taxon>Fibrella</taxon>
    </lineage>
</organism>
<accession>A0A939G316</accession>
<dbReference type="RefSeq" id="WP_207333652.1">
    <property type="nucleotide sequence ID" value="NZ_JAFMYU010000001.1"/>
</dbReference>
<name>A0A939G316_9BACT</name>
<evidence type="ECO:0000313" key="1">
    <source>
        <dbReference type="EMBL" id="MBO0929699.1"/>
    </source>
</evidence>
<dbReference type="PROSITE" id="PS51257">
    <property type="entry name" value="PROKAR_LIPOPROTEIN"/>
    <property type="match status" value="1"/>
</dbReference>
<dbReference type="AlphaFoldDB" id="A0A939G316"/>
<evidence type="ECO:0000313" key="2">
    <source>
        <dbReference type="Proteomes" id="UP000664795"/>
    </source>
</evidence>
<gene>
    <name evidence="1" type="ORF">J2I48_01770</name>
</gene>
<protein>
    <submittedName>
        <fullName evidence="1">Uncharacterized protein</fullName>
    </submittedName>
</protein>
<proteinExistence type="predicted"/>
<dbReference type="SUPFAM" id="SSF52266">
    <property type="entry name" value="SGNH hydrolase"/>
    <property type="match status" value="1"/>
</dbReference>
<sequence>MKIVRYLVLVVVCVLWLGGCFQPVMHQLYETGVIVDDYRYGDLYRLSNLPQFKEGQRLCPEHASVLTTTTPVSETAPNLYVIGDSFTEHGRLSVGDLPVHWLRWQHWEDPKNQAVQLDTTRRNVLLLESVERHLREHAAGPINNLLVVVDSNRTDGPKPAKPSLRAALVDMVRSKGIEERLETVLFSHDLFQVFREWKAVINQRWFNRVAPTVSLSTDKRHLFTDLDTNPDKPLNSSFSTLTNAEVDSLVAQLNEAAARYKRAGFNDVLLSIIPNKATIEDPNRGGYNHLIERVQQHPALSIKVVDVYPAFRMQHPAPYAVGDSHWNCTGRQLWLDSLAKKLTSL</sequence>